<evidence type="ECO:0000256" key="1">
    <source>
        <dbReference type="SAM" id="Phobius"/>
    </source>
</evidence>
<keyword evidence="3" id="KW-1185">Reference proteome</keyword>
<dbReference type="EMBL" id="AP014836">
    <property type="protein sequence ID" value="BAW80967.1"/>
    <property type="molecule type" value="Genomic_DNA"/>
</dbReference>
<keyword evidence="1" id="KW-0812">Transmembrane</keyword>
<name>A0A1Q2SPE4_9GAMM</name>
<sequence length="56" mass="6371">MGIGFISLYLLLLGAMGLVCLILYQIYVIIPMKENLSFMTYIRNLIISLFAYVVAH</sequence>
<gene>
    <name evidence="2" type="ORF">TAO_1597</name>
</gene>
<evidence type="ECO:0000313" key="3">
    <source>
        <dbReference type="Proteomes" id="UP000243679"/>
    </source>
</evidence>
<evidence type="ECO:0000313" key="2">
    <source>
        <dbReference type="EMBL" id="BAW80967.1"/>
    </source>
</evidence>
<proteinExistence type="predicted"/>
<protein>
    <submittedName>
        <fullName evidence="2">Uncharacterized protein</fullName>
    </submittedName>
</protein>
<feature type="transmembrane region" description="Helical" evidence="1">
    <location>
        <begin position="6"/>
        <end position="24"/>
    </location>
</feature>
<accession>A0A1Q2SPE4</accession>
<dbReference type="KEGG" id="ntt:TAO_1597"/>
<organism evidence="2 3">
    <name type="scientific">Candidatus Nitrosoglobus terrae</name>
    <dbReference type="NCBI Taxonomy" id="1630141"/>
    <lineage>
        <taxon>Bacteria</taxon>
        <taxon>Pseudomonadati</taxon>
        <taxon>Pseudomonadota</taxon>
        <taxon>Gammaproteobacteria</taxon>
        <taxon>Chromatiales</taxon>
        <taxon>Chromatiaceae</taxon>
        <taxon>Candidatus Nitrosoglobus</taxon>
    </lineage>
</organism>
<keyword evidence="1" id="KW-0472">Membrane</keyword>
<dbReference type="Proteomes" id="UP000243679">
    <property type="component" value="Chromosome"/>
</dbReference>
<keyword evidence="1" id="KW-1133">Transmembrane helix</keyword>
<reference evidence="2 3" key="1">
    <citation type="journal article" date="2017" name="ISME J.">
        <title>An acid-tolerant ammonia-oxidizing ?-proteobacterium from soil.</title>
        <authorList>
            <person name="Hayatsu M."/>
            <person name="Tago K."/>
            <person name="Uchiyama I."/>
            <person name="Toyoda A."/>
            <person name="Wang Y."/>
            <person name="Shimomura Y."/>
            <person name="Okubo T."/>
            <person name="Kurisu F."/>
            <person name="Hirono Y."/>
            <person name="Nonaka K."/>
            <person name="Akiyama H."/>
            <person name="Itoh T."/>
            <person name="Takami H."/>
        </authorList>
    </citation>
    <scope>NUCLEOTIDE SEQUENCE [LARGE SCALE GENOMIC DNA]</scope>
    <source>
        <strain evidence="2 3">TAO100</strain>
    </source>
</reference>
<dbReference type="AlphaFoldDB" id="A0A1Q2SPE4"/>